<dbReference type="STRING" id="946362.F2UBY6"/>
<dbReference type="GO" id="GO:0003756">
    <property type="term" value="F:protein disulfide isomerase activity"/>
    <property type="evidence" value="ECO:0007669"/>
    <property type="project" value="TreeGrafter"/>
</dbReference>
<accession>F2UBY6</accession>
<dbReference type="AlphaFoldDB" id="F2UBY6"/>
<dbReference type="GeneID" id="16073877"/>
<evidence type="ECO:0000259" key="3">
    <source>
        <dbReference type="PROSITE" id="PS51352"/>
    </source>
</evidence>
<keyword evidence="2" id="KW-0472">Membrane</keyword>
<feature type="region of interest" description="Disordered" evidence="1">
    <location>
        <begin position="472"/>
        <end position="536"/>
    </location>
</feature>
<sequence>MQNERMATGRNPNTQEAHSCNATTPPPQLVAVSGLCCVMARGRWLVLRVAVVAVLVAVAGLAVLCPVQEAQGAKHIPGLYDGDNMIVRLDADSMAHVLGGSERQGGSKAVANAGQRRGAQAAWLVEFYASWCGHCQNFAPAWRTLSQRLNTWREVLVVGAINCGDEANKRACQRHNVTGYPTIKVFPPTASNPGDAVTIQRGDISFMETQVAELLLPFLSDQPRLEPFRSVEQVVEASREEPIPFVTIIESPASNVGLRLTLHFWSAPSVARVVRVHSDGDDDQQQAEGQPEACDVHVYKSGERISEIGCDADTKTDVVGLILNELTERLGLRLPRLDHTMPPTASQPPAHERAAYFKHPHASDLSTTLHHMLAVEVASREKMGAKEVAVLRAIARAASNLPLPSQITTSTARIASWLEARDAVSRRTWQELLERYPLLVEQGHGWRQCQGSQPHYRGFSFYGTIVVEDAESPKPKAGLHRAQRRQKQDGAAEKRREGMDDEGDGAMEKDGNVRGESVGKQQQQQQHGGVERLRPQLRQQEVMRDLKDSAEDKKMMMPDMLLQSTQRSTHLLLLYSALIVAVAGAVAWLVVFRRTSAQTYKAIKQV</sequence>
<dbReference type="PROSITE" id="PS51352">
    <property type="entry name" value="THIOREDOXIN_2"/>
    <property type="match status" value="1"/>
</dbReference>
<dbReference type="PANTHER" id="PTHR22897:SF8">
    <property type="entry name" value="SULFHYDRYL OXIDASE"/>
    <property type="match status" value="1"/>
</dbReference>
<dbReference type="RefSeq" id="XP_004993301.1">
    <property type="nucleotide sequence ID" value="XM_004993244.1"/>
</dbReference>
<dbReference type="GO" id="GO:0000139">
    <property type="term" value="C:Golgi membrane"/>
    <property type="evidence" value="ECO:0007669"/>
    <property type="project" value="TreeGrafter"/>
</dbReference>
<dbReference type="eggNOG" id="KOG1731">
    <property type="taxonomic scope" value="Eukaryota"/>
</dbReference>
<feature type="compositionally biased region" description="Basic and acidic residues" evidence="1">
    <location>
        <begin position="486"/>
        <end position="498"/>
    </location>
</feature>
<dbReference type="GO" id="GO:0016971">
    <property type="term" value="F:flavin-dependent sulfhydryl oxidase activity"/>
    <property type="evidence" value="ECO:0007669"/>
    <property type="project" value="InterPro"/>
</dbReference>
<dbReference type="InterPro" id="IPR017937">
    <property type="entry name" value="Thioredoxin_CS"/>
</dbReference>
<reference evidence="4" key="1">
    <citation type="submission" date="2009-08" db="EMBL/GenBank/DDBJ databases">
        <title>Annotation of Salpingoeca rosetta.</title>
        <authorList>
            <consortium name="The Broad Institute Genome Sequencing Platform"/>
            <person name="Russ C."/>
            <person name="Cuomo C."/>
            <person name="Burger G."/>
            <person name="Gray M.W."/>
            <person name="Holland P.W.H."/>
            <person name="King N."/>
            <person name="Lang F.B.F."/>
            <person name="Roger A.J."/>
            <person name="Ruiz-Trillo I."/>
            <person name="Young S.K."/>
            <person name="Zeng Q."/>
            <person name="Gargeya S."/>
            <person name="Alvarado L."/>
            <person name="Berlin A."/>
            <person name="Chapman S.B."/>
            <person name="Chen Z."/>
            <person name="Freedman E."/>
            <person name="Gellesch M."/>
            <person name="Goldberg J."/>
            <person name="Griggs A."/>
            <person name="Gujja S."/>
            <person name="Heilman E."/>
            <person name="Heiman D."/>
            <person name="Howarth C."/>
            <person name="Mehta T."/>
            <person name="Neiman D."/>
            <person name="Pearson M."/>
            <person name="Roberts A."/>
            <person name="Saif S."/>
            <person name="Shea T."/>
            <person name="Shenoy N."/>
            <person name="Sisk P."/>
            <person name="Stolte C."/>
            <person name="Sykes S."/>
            <person name="White J."/>
            <person name="Yandava C."/>
            <person name="Haas B."/>
            <person name="Nusbaum C."/>
            <person name="Birren B."/>
        </authorList>
    </citation>
    <scope>NUCLEOTIDE SEQUENCE [LARGE SCALE GENOMIC DNA]</scope>
    <source>
        <strain evidence="4">ATCC 50818</strain>
    </source>
</reference>
<dbReference type="FunCoup" id="F2UBY6">
    <property type="interactions" value="561"/>
</dbReference>
<dbReference type="Gene3D" id="1.20.120.1960">
    <property type="entry name" value="QSOX sulfhydryl oxidase domain"/>
    <property type="match status" value="1"/>
</dbReference>
<feature type="region of interest" description="Disordered" evidence="1">
    <location>
        <begin position="1"/>
        <end position="22"/>
    </location>
</feature>
<dbReference type="Gene3D" id="3.40.30.10">
    <property type="entry name" value="Glutaredoxin"/>
    <property type="match status" value="1"/>
</dbReference>
<feature type="transmembrane region" description="Helical" evidence="2">
    <location>
        <begin position="572"/>
        <end position="592"/>
    </location>
</feature>
<dbReference type="Pfam" id="PF00085">
    <property type="entry name" value="Thioredoxin"/>
    <property type="match status" value="1"/>
</dbReference>
<protein>
    <recommendedName>
        <fullName evidence="3">Thioredoxin domain-containing protein</fullName>
    </recommendedName>
</protein>
<dbReference type="PRINTS" id="PR00421">
    <property type="entry name" value="THIOREDOXIN"/>
</dbReference>
<dbReference type="SUPFAM" id="SSF52833">
    <property type="entry name" value="Thioredoxin-like"/>
    <property type="match status" value="1"/>
</dbReference>
<dbReference type="GO" id="GO:0005615">
    <property type="term" value="C:extracellular space"/>
    <property type="evidence" value="ECO:0007669"/>
    <property type="project" value="TreeGrafter"/>
</dbReference>
<proteinExistence type="predicted"/>
<dbReference type="InParanoid" id="F2UBY6"/>
<dbReference type="InterPro" id="IPR042568">
    <property type="entry name" value="QSOX_FAD-bd_sf"/>
</dbReference>
<feature type="domain" description="Thioredoxin" evidence="3">
    <location>
        <begin position="64"/>
        <end position="240"/>
    </location>
</feature>
<gene>
    <name evidence="4" type="ORF">PTSG_06412</name>
</gene>
<dbReference type="InterPro" id="IPR036249">
    <property type="entry name" value="Thioredoxin-like_sf"/>
</dbReference>
<evidence type="ECO:0000256" key="2">
    <source>
        <dbReference type="SAM" id="Phobius"/>
    </source>
</evidence>
<organism evidence="5">
    <name type="scientific">Salpingoeca rosetta (strain ATCC 50818 / BSB-021)</name>
    <dbReference type="NCBI Taxonomy" id="946362"/>
    <lineage>
        <taxon>Eukaryota</taxon>
        <taxon>Choanoflagellata</taxon>
        <taxon>Craspedida</taxon>
        <taxon>Salpingoecidae</taxon>
        <taxon>Salpingoeca</taxon>
    </lineage>
</organism>
<evidence type="ECO:0000256" key="1">
    <source>
        <dbReference type="SAM" id="MobiDB-lite"/>
    </source>
</evidence>
<dbReference type="KEGG" id="sre:PTSG_06412"/>
<feature type="transmembrane region" description="Helical" evidence="2">
    <location>
        <begin position="45"/>
        <end position="64"/>
    </location>
</feature>
<dbReference type="Proteomes" id="UP000007799">
    <property type="component" value="Unassembled WGS sequence"/>
</dbReference>
<name>F2UBY6_SALR5</name>
<keyword evidence="2" id="KW-0812">Transmembrane</keyword>
<evidence type="ECO:0000313" key="4">
    <source>
        <dbReference type="EMBL" id="EGD74401.1"/>
    </source>
</evidence>
<dbReference type="InterPro" id="IPR039798">
    <property type="entry name" value="Sulfhydryl_oxidase"/>
</dbReference>
<dbReference type="EMBL" id="GL832968">
    <property type="protein sequence ID" value="EGD74401.1"/>
    <property type="molecule type" value="Genomic_DNA"/>
</dbReference>
<keyword evidence="5" id="KW-1185">Reference proteome</keyword>
<dbReference type="OrthoDB" id="59470at2759"/>
<dbReference type="GO" id="GO:0006457">
    <property type="term" value="P:protein folding"/>
    <property type="evidence" value="ECO:0007669"/>
    <property type="project" value="TreeGrafter"/>
</dbReference>
<dbReference type="InterPro" id="IPR013766">
    <property type="entry name" value="Thioredoxin_domain"/>
</dbReference>
<dbReference type="PROSITE" id="PS00194">
    <property type="entry name" value="THIOREDOXIN_1"/>
    <property type="match status" value="1"/>
</dbReference>
<dbReference type="PANTHER" id="PTHR22897">
    <property type="entry name" value="QUIESCIN Q6-RELATED SULFHYDRYL OXIDASE"/>
    <property type="match status" value="1"/>
</dbReference>
<keyword evidence="2" id="KW-1133">Transmembrane helix</keyword>
<evidence type="ECO:0000313" key="5">
    <source>
        <dbReference type="Proteomes" id="UP000007799"/>
    </source>
</evidence>